<feature type="domain" description="SUZ-C" evidence="6">
    <location>
        <begin position="202"/>
        <end position="253"/>
    </location>
</feature>
<accession>A0AAV7IW57</accession>
<dbReference type="InterPro" id="IPR039228">
    <property type="entry name" value="SZRD1"/>
</dbReference>
<dbReference type="Pfam" id="PF12901">
    <property type="entry name" value="SUZ-C"/>
    <property type="match status" value="1"/>
</dbReference>
<keyword evidence="4" id="KW-0732">Signal</keyword>
<dbReference type="PANTHER" id="PTHR31796:SF2">
    <property type="entry name" value="SUZ DOMAIN-CONTAINING PROTEIN 1"/>
    <property type="match status" value="1"/>
</dbReference>
<comment type="caution">
    <text evidence="7">The sequence shown here is derived from an EMBL/GenBank/DDBJ whole genome shotgun (WGS) entry which is preliminary data.</text>
</comment>
<feature type="region of interest" description="Disordered" evidence="3">
    <location>
        <begin position="147"/>
        <end position="253"/>
    </location>
</feature>
<dbReference type="EMBL" id="JAHXZJ010000374">
    <property type="protein sequence ID" value="KAH0560233.1"/>
    <property type="molecule type" value="Genomic_DNA"/>
</dbReference>
<dbReference type="PROSITE" id="PS51673">
    <property type="entry name" value="SUZ"/>
    <property type="match status" value="1"/>
</dbReference>
<dbReference type="PROSITE" id="PS51938">
    <property type="entry name" value="SUZ_C"/>
    <property type="match status" value="1"/>
</dbReference>
<proteinExistence type="inferred from homology"/>
<evidence type="ECO:0000313" key="8">
    <source>
        <dbReference type="Proteomes" id="UP000826195"/>
    </source>
</evidence>
<reference evidence="7 8" key="1">
    <citation type="journal article" date="2021" name="J. Hered.">
        <title>A chromosome-level genome assembly of the parasitoid wasp, Cotesia glomerata (Hymenoptera: Braconidae).</title>
        <authorList>
            <person name="Pinto B.J."/>
            <person name="Weis J.J."/>
            <person name="Gamble T."/>
            <person name="Ode P.J."/>
            <person name="Paul R."/>
            <person name="Zaspel J.M."/>
        </authorList>
    </citation>
    <scope>NUCLEOTIDE SEQUENCE [LARGE SCALE GENOMIC DNA]</scope>
    <source>
        <strain evidence="7">CgM1</strain>
    </source>
</reference>
<feature type="compositionally biased region" description="Polar residues" evidence="3">
    <location>
        <begin position="213"/>
        <end position="235"/>
    </location>
</feature>
<dbReference type="Proteomes" id="UP000826195">
    <property type="component" value="Unassembled WGS sequence"/>
</dbReference>
<dbReference type="PANTHER" id="PTHR31796">
    <property type="entry name" value="SUZ DOMAIN-CONTAINING PROTEIN 1"/>
    <property type="match status" value="1"/>
</dbReference>
<comment type="similarity">
    <text evidence="1">Belongs to the SZRD1 family.</text>
</comment>
<dbReference type="InterPro" id="IPR024642">
    <property type="entry name" value="SUZ-C"/>
</dbReference>
<dbReference type="InterPro" id="IPR024771">
    <property type="entry name" value="SUZ"/>
</dbReference>
<evidence type="ECO:0000259" key="5">
    <source>
        <dbReference type="PROSITE" id="PS51673"/>
    </source>
</evidence>
<dbReference type="AlphaFoldDB" id="A0AAV7IW57"/>
<protein>
    <recommendedName>
        <fullName evidence="2">SUZ RNA-binding domain-containing</fullName>
    </recommendedName>
</protein>
<name>A0AAV7IW57_COTGL</name>
<organism evidence="7 8">
    <name type="scientific">Cotesia glomerata</name>
    <name type="common">Lepidopteran parasitic wasp</name>
    <name type="synonym">Apanteles glomeratus</name>
    <dbReference type="NCBI Taxonomy" id="32391"/>
    <lineage>
        <taxon>Eukaryota</taxon>
        <taxon>Metazoa</taxon>
        <taxon>Ecdysozoa</taxon>
        <taxon>Arthropoda</taxon>
        <taxon>Hexapoda</taxon>
        <taxon>Insecta</taxon>
        <taxon>Pterygota</taxon>
        <taxon>Neoptera</taxon>
        <taxon>Endopterygota</taxon>
        <taxon>Hymenoptera</taxon>
        <taxon>Apocrita</taxon>
        <taxon>Ichneumonoidea</taxon>
        <taxon>Braconidae</taxon>
        <taxon>Microgastrinae</taxon>
        <taxon>Cotesia</taxon>
    </lineage>
</organism>
<evidence type="ECO:0000256" key="2">
    <source>
        <dbReference type="ARBA" id="ARBA00044802"/>
    </source>
</evidence>
<evidence type="ECO:0000259" key="6">
    <source>
        <dbReference type="PROSITE" id="PS51938"/>
    </source>
</evidence>
<sequence length="253" mass="28067">MTRIAMLTILMVIGGGTYSGVNEDDHHVSGNYRQQPGKIVWTAMAVMALADVDRTEETLQVLICLEPKVTRGLTYTAAERTMSTADEVFESWEEMEASGALDKKLNALQLNSLEGLEDRQSRVAGVNTNGRMIILGDDGVRSQYVSPKPTVKILKRPKSDLRGASDGPMSNGDKPKQPIKSLKQREQEYAEARKRILGEERSPEEKLTHEVNKIQSKLISPSSSVNQNHNPSHNQVIRMPIGPDGTRGFNSRR</sequence>
<feature type="chain" id="PRO_5043596972" description="SUZ RNA-binding domain-containing" evidence="4">
    <location>
        <begin position="20"/>
        <end position="253"/>
    </location>
</feature>
<dbReference type="Pfam" id="PF12752">
    <property type="entry name" value="SUZ"/>
    <property type="match status" value="1"/>
</dbReference>
<gene>
    <name evidence="7" type="ORF">KQX54_002766</name>
</gene>
<evidence type="ECO:0000256" key="3">
    <source>
        <dbReference type="SAM" id="MobiDB-lite"/>
    </source>
</evidence>
<evidence type="ECO:0000256" key="1">
    <source>
        <dbReference type="ARBA" id="ARBA00007124"/>
    </source>
</evidence>
<evidence type="ECO:0000313" key="7">
    <source>
        <dbReference type="EMBL" id="KAH0560233.1"/>
    </source>
</evidence>
<evidence type="ECO:0000256" key="4">
    <source>
        <dbReference type="SAM" id="SignalP"/>
    </source>
</evidence>
<feature type="compositionally biased region" description="Basic and acidic residues" evidence="3">
    <location>
        <begin position="183"/>
        <end position="212"/>
    </location>
</feature>
<feature type="domain" description="SUZ" evidence="5">
    <location>
        <begin position="129"/>
        <end position="201"/>
    </location>
</feature>
<feature type="signal peptide" evidence="4">
    <location>
        <begin position="1"/>
        <end position="19"/>
    </location>
</feature>
<keyword evidence="8" id="KW-1185">Reference proteome</keyword>